<protein>
    <submittedName>
        <fullName evidence="2">Uncharacterized protein</fullName>
    </submittedName>
</protein>
<evidence type="ECO:0000313" key="2">
    <source>
        <dbReference type="EMBL" id="CAD9568029.1"/>
    </source>
</evidence>
<feature type="region of interest" description="Disordered" evidence="1">
    <location>
        <begin position="299"/>
        <end position="333"/>
    </location>
</feature>
<reference evidence="2" key="1">
    <citation type="submission" date="2021-01" db="EMBL/GenBank/DDBJ databases">
        <authorList>
            <person name="Corre E."/>
            <person name="Pelletier E."/>
            <person name="Niang G."/>
            <person name="Scheremetjew M."/>
            <person name="Finn R."/>
            <person name="Kale V."/>
            <person name="Holt S."/>
            <person name="Cochrane G."/>
            <person name="Meng A."/>
            <person name="Brown T."/>
            <person name="Cohen L."/>
        </authorList>
    </citation>
    <scope>NUCLEOTIDE SEQUENCE</scope>
    <source>
        <strain evidence="2">B650</strain>
    </source>
</reference>
<sequence>MSKQQATPRAKLRTSSKTKLRSLSKMKGQSASSSNVTDSSASNSHGNASSSKLSVSDHSSNAAIHKQQPAHAHTTNNLNSSHHSASAALTTATTIHDNANVGSMHRGSRRLERTNSNSDLMREAALANAAQHRRPVSSHNKSSSRHHHAHHVHAHHHHPHYVSEGMVHSSMANSVVSSNMSVGSASVGSISGVHSVGSGSMTLQQMNAMRWVNEGYDRAQKKKHSKKDGRYLNAAYSPKHYNVDGRSSERSVGSISAGDGSRQKPSVRRSRLQNHLREQHMQVDHHGKHPNMHMQLQGTRTFYPAPPSPGRYAGSDGQRTPSPSITPPPANGEDGAAQCVNCLKNEGRLFMLEEEMRFLRSVALKSENCDVCNDEGSMPISATMLHVEDVQESVALTKASQRLSEITSRHKRQIEQMSREKVRWQNDMHLKLSKFSLMCKDLNEDSAVIKEDLSNTRSELANTKLERDSLASTLEDMKIQLKEYQNILDENEQLRKQLRGRDEESTKDSNSSHDNRDAIIADLTKQLEKANSLLDNDRLQKIRSFTTTSGHISSDSAKA</sequence>
<accession>A0A7S2K6X2</accession>
<dbReference type="AlphaFoldDB" id="A0A7S2K6X2"/>
<proteinExistence type="predicted"/>
<name>A0A7S2K6X2_9STRA</name>
<feature type="compositionally biased region" description="Basic residues" evidence="1">
    <location>
        <begin position="131"/>
        <end position="159"/>
    </location>
</feature>
<feature type="compositionally biased region" description="Basic residues" evidence="1">
    <location>
        <begin position="10"/>
        <end position="24"/>
    </location>
</feature>
<feature type="compositionally biased region" description="Low complexity" evidence="1">
    <location>
        <begin position="71"/>
        <end position="94"/>
    </location>
</feature>
<gene>
    <name evidence="2" type="ORF">LDAN0321_LOCUS6224</name>
</gene>
<feature type="region of interest" description="Disordered" evidence="1">
    <location>
        <begin position="217"/>
        <end position="272"/>
    </location>
</feature>
<feature type="region of interest" description="Disordered" evidence="1">
    <location>
        <begin position="129"/>
        <end position="159"/>
    </location>
</feature>
<evidence type="ECO:0000256" key="1">
    <source>
        <dbReference type="SAM" id="MobiDB-lite"/>
    </source>
</evidence>
<feature type="region of interest" description="Disordered" evidence="1">
    <location>
        <begin position="497"/>
        <end position="516"/>
    </location>
</feature>
<dbReference type="EMBL" id="HBGY01009871">
    <property type="protein sequence ID" value="CAD9568029.1"/>
    <property type="molecule type" value="Transcribed_RNA"/>
</dbReference>
<feature type="compositionally biased region" description="Low complexity" evidence="1">
    <location>
        <begin position="25"/>
        <end position="60"/>
    </location>
</feature>
<feature type="region of interest" description="Disordered" evidence="1">
    <location>
        <begin position="1"/>
        <end position="116"/>
    </location>
</feature>
<organism evidence="2">
    <name type="scientific">Leptocylindrus danicus</name>
    <dbReference type="NCBI Taxonomy" id="163516"/>
    <lineage>
        <taxon>Eukaryota</taxon>
        <taxon>Sar</taxon>
        <taxon>Stramenopiles</taxon>
        <taxon>Ochrophyta</taxon>
        <taxon>Bacillariophyta</taxon>
        <taxon>Coscinodiscophyceae</taxon>
        <taxon>Chaetocerotophycidae</taxon>
        <taxon>Leptocylindrales</taxon>
        <taxon>Leptocylindraceae</taxon>
        <taxon>Leptocylindrus</taxon>
    </lineage>
</organism>